<dbReference type="AlphaFoldDB" id="A0A182TIM8"/>
<feature type="region of interest" description="Disordered" evidence="1">
    <location>
        <begin position="283"/>
        <end position="311"/>
    </location>
</feature>
<feature type="region of interest" description="Disordered" evidence="1">
    <location>
        <begin position="485"/>
        <end position="522"/>
    </location>
</feature>
<feature type="compositionally biased region" description="Acidic residues" evidence="1">
    <location>
        <begin position="488"/>
        <end position="498"/>
    </location>
</feature>
<evidence type="ECO:0000313" key="3">
    <source>
        <dbReference type="Proteomes" id="UP000075902"/>
    </source>
</evidence>
<dbReference type="Proteomes" id="UP000075902">
    <property type="component" value="Unassembled WGS sequence"/>
</dbReference>
<name>A0A182TIM8_9DIPT</name>
<feature type="compositionally biased region" description="Basic residues" evidence="1">
    <location>
        <begin position="389"/>
        <end position="400"/>
    </location>
</feature>
<accession>A0A182TIM8</accession>
<evidence type="ECO:0000256" key="1">
    <source>
        <dbReference type="SAM" id="MobiDB-lite"/>
    </source>
</evidence>
<sequence length="639" mass="70356">MGCASSSPLINGGGPGGVIETAKEAATKTASDVLHAGEAAINDVGEHVKGAVQNVTHELENVLGGKKDNKSDHVNEDDGHEPATNGHDGGDNPDYQIIRLKGSKQNSVEETEKMENAKNDLLSKAQSFGDDTDRMADDLMKETEELMRDAETGIAHSEMTTRITSNEDGTIEILNLEGNAPKSPNHSIDSLQTTSPEPEIERILAGAGTEEEGTAPDSPKATLNTLSVPAAKEEGMPMDAMPPAADKADVQDTTQVWPVPPQISIDGESVTSSEEYFRMEVQKATSTHTPGRTVARRPINLNRPPPPSTAASDRVQRFIFKLNSIILSDIEERMDEDGSIVRQLERNPDRVVELLSKSSLEDDEGVHGAEVDGGEEGADETTGLGVTTRKGRRKMPHGIRRQQSMSVEETTDPTMEHPSNECAETHQNAPNVDDQQQLVLLRDIPPAVRLRALMRFKSLDSSTTDSTMVEMQKHKALRRRMKSLDTIAADDENEEEEQQSAVTGEERDQDTLTDMSYDPEEEERICEELLEELRALEEADRAEAEGKLALNENELPSGDDATETGDQSITTDQSEGDGHKTAWEKLQDYLQRVPKRRSSNYDLFYENDEEMLKTLFKRTKLKLMFHYSESSSGSSDDTM</sequence>
<evidence type="ECO:0000313" key="2">
    <source>
        <dbReference type="EnsemblMetazoa" id="AMEC002984-PA"/>
    </source>
</evidence>
<dbReference type="VEuPathDB" id="VectorBase:AMEC002984"/>
<dbReference type="EnsemblMetazoa" id="AMEC002984-RA">
    <property type="protein sequence ID" value="AMEC002984-PA"/>
    <property type="gene ID" value="AMEC002984"/>
</dbReference>
<feature type="region of interest" description="Disordered" evidence="1">
    <location>
        <begin position="60"/>
        <end position="95"/>
    </location>
</feature>
<feature type="compositionally biased region" description="Polar residues" evidence="1">
    <location>
        <begin position="564"/>
        <end position="573"/>
    </location>
</feature>
<feature type="region of interest" description="Disordered" evidence="1">
    <location>
        <begin position="357"/>
        <end position="429"/>
    </location>
</feature>
<protein>
    <submittedName>
        <fullName evidence="2">Uncharacterized protein</fullName>
    </submittedName>
</protein>
<feature type="region of interest" description="Disordered" evidence="1">
    <location>
        <begin position="540"/>
        <end position="583"/>
    </location>
</feature>
<keyword evidence="3" id="KW-1185">Reference proteome</keyword>
<organism evidence="2 3">
    <name type="scientific">Anopheles melas</name>
    <dbReference type="NCBI Taxonomy" id="34690"/>
    <lineage>
        <taxon>Eukaryota</taxon>
        <taxon>Metazoa</taxon>
        <taxon>Ecdysozoa</taxon>
        <taxon>Arthropoda</taxon>
        <taxon>Hexapoda</taxon>
        <taxon>Insecta</taxon>
        <taxon>Pterygota</taxon>
        <taxon>Neoptera</taxon>
        <taxon>Endopterygota</taxon>
        <taxon>Diptera</taxon>
        <taxon>Nematocera</taxon>
        <taxon>Culicoidea</taxon>
        <taxon>Culicidae</taxon>
        <taxon>Anophelinae</taxon>
        <taxon>Anopheles</taxon>
    </lineage>
</organism>
<feature type="region of interest" description="Disordered" evidence="1">
    <location>
        <begin position="1"/>
        <end position="28"/>
    </location>
</feature>
<feature type="compositionally biased region" description="Basic and acidic residues" evidence="1">
    <location>
        <begin position="60"/>
        <end position="81"/>
    </location>
</feature>
<reference evidence="3" key="1">
    <citation type="submission" date="2014-01" db="EMBL/GenBank/DDBJ databases">
        <title>The Genome Sequence of Anopheles melas CM1001059_A (V2).</title>
        <authorList>
            <consortium name="The Broad Institute Genomics Platform"/>
            <person name="Neafsey D.E."/>
            <person name="Besansky N."/>
            <person name="Howell P."/>
            <person name="Walton C."/>
            <person name="Young S.K."/>
            <person name="Zeng Q."/>
            <person name="Gargeya S."/>
            <person name="Fitzgerald M."/>
            <person name="Haas B."/>
            <person name="Abouelleil A."/>
            <person name="Allen A.W."/>
            <person name="Alvarado L."/>
            <person name="Arachchi H.M."/>
            <person name="Berlin A.M."/>
            <person name="Chapman S.B."/>
            <person name="Gainer-Dewar J."/>
            <person name="Goldberg J."/>
            <person name="Griggs A."/>
            <person name="Gujja S."/>
            <person name="Hansen M."/>
            <person name="Howarth C."/>
            <person name="Imamovic A."/>
            <person name="Ireland A."/>
            <person name="Larimer J."/>
            <person name="McCowan C."/>
            <person name="Murphy C."/>
            <person name="Pearson M."/>
            <person name="Poon T.W."/>
            <person name="Priest M."/>
            <person name="Roberts A."/>
            <person name="Saif S."/>
            <person name="Shea T."/>
            <person name="Sisk P."/>
            <person name="Sykes S."/>
            <person name="Wortman J."/>
            <person name="Nusbaum C."/>
            <person name="Birren B."/>
        </authorList>
    </citation>
    <scope>NUCLEOTIDE SEQUENCE [LARGE SCALE GENOMIC DNA]</scope>
    <source>
        <strain evidence="3">CM1001059</strain>
    </source>
</reference>
<reference evidence="2" key="2">
    <citation type="submission" date="2020-05" db="UniProtKB">
        <authorList>
            <consortium name="EnsemblMetazoa"/>
        </authorList>
    </citation>
    <scope>IDENTIFICATION</scope>
    <source>
        <strain evidence="2">CM1001059</strain>
    </source>
</reference>
<proteinExistence type="predicted"/>